<accession>A0A5J9U7F9</accession>
<evidence type="ECO:0000313" key="1">
    <source>
        <dbReference type="EMBL" id="TVU19081.1"/>
    </source>
</evidence>
<gene>
    <name evidence="1" type="ORF">EJB05_35213</name>
</gene>
<dbReference type="AlphaFoldDB" id="A0A5J9U7F9"/>
<reference evidence="1 2" key="1">
    <citation type="journal article" date="2019" name="Sci. Rep.">
        <title>A high-quality genome of Eragrostis curvula grass provides insights into Poaceae evolution and supports new strategies to enhance forage quality.</title>
        <authorList>
            <person name="Carballo J."/>
            <person name="Santos B.A.C.M."/>
            <person name="Zappacosta D."/>
            <person name="Garbus I."/>
            <person name="Selva J.P."/>
            <person name="Gallo C.A."/>
            <person name="Diaz A."/>
            <person name="Albertini E."/>
            <person name="Caccamo M."/>
            <person name="Echenique V."/>
        </authorList>
    </citation>
    <scope>NUCLEOTIDE SEQUENCE [LARGE SCALE GENOMIC DNA]</scope>
    <source>
        <strain evidence="2">cv. Victoria</strain>
        <tissue evidence="1">Leaf</tissue>
    </source>
</reference>
<evidence type="ECO:0000313" key="2">
    <source>
        <dbReference type="Proteomes" id="UP000324897"/>
    </source>
</evidence>
<dbReference type="EMBL" id="RWGY01000029">
    <property type="protein sequence ID" value="TVU19081.1"/>
    <property type="molecule type" value="Genomic_DNA"/>
</dbReference>
<sequence>MPWEMKKLHHWYMQAAKERVSMIPLRLCSINQRKTHLHTREFWKLAYLNPQMINQTAINPRLNTKDPRYADKMAAECYKQPKGSVHCGYYTCIFSQSSSKYLDCIIEESKEERRLIAGTAATNQFVGAVTATNRRYK</sequence>
<keyword evidence="2" id="KW-1185">Reference proteome</keyword>
<protein>
    <submittedName>
        <fullName evidence="1">Uncharacterized protein</fullName>
    </submittedName>
</protein>
<proteinExistence type="predicted"/>
<name>A0A5J9U7F9_9POAL</name>
<comment type="caution">
    <text evidence="1">The sequence shown here is derived from an EMBL/GenBank/DDBJ whole genome shotgun (WGS) entry which is preliminary data.</text>
</comment>
<dbReference type="Gramene" id="TVU19081">
    <property type="protein sequence ID" value="TVU19081"/>
    <property type="gene ID" value="EJB05_35213"/>
</dbReference>
<organism evidence="1 2">
    <name type="scientific">Eragrostis curvula</name>
    <name type="common">weeping love grass</name>
    <dbReference type="NCBI Taxonomy" id="38414"/>
    <lineage>
        <taxon>Eukaryota</taxon>
        <taxon>Viridiplantae</taxon>
        <taxon>Streptophyta</taxon>
        <taxon>Embryophyta</taxon>
        <taxon>Tracheophyta</taxon>
        <taxon>Spermatophyta</taxon>
        <taxon>Magnoliopsida</taxon>
        <taxon>Liliopsida</taxon>
        <taxon>Poales</taxon>
        <taxon>Poaceae</taxon>
        <taxon>PACMAD clade</taxon>
        <taxon>Chloridoideae</taxon>
        <taxon>Eragrostideae</taxon>
        <taxon>Eragrostidinae</taxon>
        <taxon>Eragrostis</taxon>
    </lineage>
</organism>
<feature type="non-terminal residue" evidence="1">
    <location>
        <position position="1"/>
    </location>
</feature>
<dbReference type="Proteomes" id="UP000324897">
    <property type="component" value="Chromosome 7"/>
</dbReference>